<dbReference type="EMBL" id="JACICE010000002">
    <property type="protein sequence ID" value="MBB3775387.1"/>
    <property type="molecule type" value="Genomic_DNA"/>
</dbReference>
<dbReference type="Proteomes" id="UP000548685">
    <property type="component" value="Unassembled WGS sequence"/>
</dbReference>
<evidence type="ECO:0000313" key="1">
    <source>
        <dbReference type="EMBL" id="MBB3775387.1"/>
    </source>
</evidence>
<evidence type="ECO:0000313" key="4">
    <source>
        <dbReference type="Proteomes" id="UP000548685"/>
    </source>
</evidence>
<gene>
    <name evidence="1" type="ORF">FHS52_001356</name>
    <name evidence="2" type="ORF">GRI59_12890</name>
</gene>
<evidence type="ECO:0000313" key="2">
    <source>
        <dbReference type="EMBL" id="MXP39500.1"/>
    </source>
</evidence>
<name>A0A6I4UKP4_9SPHN</name>
<accession>A0A6I4UKP4</accession>
<dbReference type="EMBL" id="WTYB01000002">
    <property type="protein sequence ID" value="MXP39500.1"/>
    <property type="molecule type" value="Genomic_DNA"/>
</dbReference>
<dbReference type="AlphaFoldDB" id="A0A6I4UKP4"/>
<organism evidence="2 3">
    <name type="scientific">Erythrobacter ramosus</name>
    <dbReference type="NCBI Taxonomy" id="35811"/>
    <lineage>
        <taxon>Bacteria</taxon>
        <taxon>Pseudomonadati</taxon>
        <taxon>Pseudomonadota</taxon>
        <taxon>Alphaproteobacteria</taxon>
        <taxon>Sphingomonadales</taxon>
        <taxon>Erythrobacteraceae</taxon>
        <taxon>Erythrobacter/Porphyrobacter group</taxon>
        <taxon>Erythrobacter</taxon>
    </lineage>
</organism>
<keyword evidence="4" id="KW-1185">Reference proteome</keyword>
<proteinExistence type="predicted"/>
<reference evidence="1 4" key="2">
    <citation type="submission" date="2020-08" db="EMBL/GenBank/DDBJ databases">
        <title>Genomic Encyclopedia of Type Strains, Phase IV (KMG-IV): sequencing the most valuable type-strain genomes for metagenomic binning, comparative biology and taxonomic classification.</title>
        <authorList>
            <person name="Goeker M."/>
        </authorList>
    </citation>
    <scope>NUCLEOTIDE SEQUENCE [LARGE SCALE GENOMIC DNA]</scope>
    <source>
        <strain evidence="1 4">DSM 8510</strain>
    </source>
</reference>
<protein>
    <submittedName>
        <fullName evidence="2">Uncharacterized protein</fullName>
    </submittedName>
</protein>
<dbReference type="Proteomes" id="UP000430021">
    <property type="component" value="Unassembled WGS sequence"/>
</dbReference>
<evidence type="ECO:0000313" key="3">
    <source>
        <dbReference type="Proteomes" id="UP000430021"/>
    </source>
</evidence>
<sequence length="77" mass="8760">MAFRPLYDRVGVISDCQRRNEINTLVPLEGQVFQQNRVESCLYFTRRADSIGHRLAQRMMIGENVTPAGARPLTVVP</sequence>
<dbReference type="RefSeq" id="WP_160761529.1">
    <property type="nucleotide sequence ID" value="NZ_BAAADZ010000010.1"/>
</dbReference>
<comment type="caution">
    <text evidence="2">The sequence shown here is derived from an EMBL/GenBank/DDBJ whole genome shotgun (WGS) entry which is preliminary data.</text>
</comment>
<reference evidence="2 3" key="1">
    <citation type="submission" date="2019-12" db="EMBL/GenBank/DDBJ databases">
        <title>Genomic-based taxomic classification of the family Erythrobacteraceae.</title>
        <authorList>
            <person name="Xu L."/>
        </authorList>
    </citation>
    <scope>NUCLEOTIDE SEQUENCE [LARGE SCALE GENOMIC DNA]</scope>
    <source>
        <strain evidence="2 3">JCM 10282</strain>
    </source>
</reference>